<dbReference type="SUPFAM" id="SSF55874">
    <property type="entry name" value="ATPase domain of HSP90 chaperone/DNA topoisomerase II/histidine kinase"/>
    <property type="match status" value="1"/>
</dbReference>
<keyword evidence="3" id="KW-0418">Kinase</keyword>
<dbReference type="InterPro" id="IPR036890">
    <property type="entry name" value="HATPase_C_sf"/>
</dbReference>
<dbReference type="PANTHER" id="PTHR43547">
    <property type="entry name" value="TWO-COMPONENT HISTIDINE KINASE"/>
    <property type="match status" value="1"/>
</dbReference>
<reference evidence="3" key="1">
    <citation type="submission" date="2019-08" db="EMBL/GenBank/DDBJ databases">
        <authorList>
            <person name="Kucharzyk K."/>
            <person name="Murdoch R.W."/>
            <person name="Higgins S."/>
            <person name="Loffler F."/>
        </authorList>
    </citation>
    <scope>NUCLEOTIDE SEQUENCE</scope>
</reference>
<keyword evidence="1" id="KW-0597">Phosphoprotein</keyword>
<evidence type="ECO:0000259" key="2">
    <source>
        <dbReference type="PROSITE" id="PS50109"/>
    </source>
</evidence>
<evidence type="ECO:0000313" key="3">
    <source>
        <dbReference type="EMBL" id="MPM84254.1"/>
    </source>
</evidence>
<dbReference type="EC" id="2.7.13.3" evidence="3"/>
<dbReference type="GO" id="GO:0000155">
    <property type="term" value="F:phosphorelay sensor kinase activity"/>
    <property type="evidence" value="ECO:0007669"/>
    <property type="project" value="TreeGrafter"/>
</dbReference>
<name>A0A645D4K7_9ZZZZ</name>
<keyword evidence="3" id="KW-0808">Transferase</keyword>
<sequence length="83" mass="9105">MVKVVKDDGKVTIVVENQGDTIPTEILPLIFERFYRVDKSRSSKIIGSGLGLAISKSIIELHGGTIYAESEANKVRMCVVLNI</sequence>
<accession>A0A645D4K7</accession>
<comment type="caution">
    <text evidence="3">The sequence shown here is derived from an EMBL/GenBank/DDBJ whole genome shotgun (WGS) entry which is preliminary data.</text>
</comment>
<dbReference type="InterPro" id="IPR003594">
    <property type="entry name" value="HATPase_dom"/>
</dbReference>
<organism evidence="3">
    <name type="scientific">bioreactor metagenome</name>
    <dbReference type="NCBI Taxonomy" id="1076179"/>
    <lineage>
        <taxon>unclassified sequences</taxon>
        <taxon>metagenomes</taxon>
        <taxon>ecological metagenomes</taxon>
    </lineage>
</organism>
<feature type="domain" description="Histidine kinase" evidence="2">
    <location>
        <begin position="1"/>
        <end position="83"/>
    </location>
</feature>
<dbReference type="Gene3D" id="3.30.565.10">
    <property type="entry name" value="Histidine kinase-like ATPase, C-terminal domain"/>
    <property type="match status" value="1"/>
</dbReference>
<dbReference type="PRINTS" id="PR00344">
    <property type="entry name" value="BCTRLSENSOR"/>
</dbReference>
<dbReference type="SMART" id="SM00387">
    <property type="entry name" value="HATPase_c"/>
    <property type="match status" value="1"/>
</dbReference>
<dbReference type="PROSITE" id="PS50109">
    <property type="entry name" value="HIS_KIN"/>
    <property type="match status" value="1"/>
</dbReference>
<dbReference type="Pfam" id="PF02518">
    <property type="entry name" value="HATPase_c"/>
    <property type="match status" value="1"/>
</dbReference>
<proteinExistence type="predicted"/>
<dbReference type="InterPro" id="IPR004358">
    <property type="entry name" value="Sig_transdc_His_kin-like_C"/>
</dbReference>
<dbReference type="CDD" id="cd00075">
    <property type="entry name" value="HATPase"/>
    <property type="match status" value="1"/>
</dbReference>
<protein>
    <submittedName>
        <fullName evidence="3">Sensor kinase CusS</fullName>
        <ecNumber evidence="3">2.7.13.3</ecNumber>
    </submittedName>
</protein>
<dbReference type="AlphaFoldDB" id="A0A645D4K7"/>
<dbReference type="EMBL" id="VSSQ01032850">
    <property type="protein sequence ID" value="MPM84254.1"/>
    <property type="molecule type" value="Genomic_DNA"/>
</dbReference>
<gene>
    <name evidence="3" type="primary">cusS_5</name>
    <name evidence="3" type="ORF">SDC9_131325</name>
</gene>
<dbReference type="InterPro" id="IPR005467">
    <property type="entry name" value="His_kinase_dom"/>
</dbReference>
<dbReference type="PANTHER" id="PTHR43547:SF2">
    <property type="entry name" value="HYBRID SIGNAL TRANSDUCTION HISTIDINE KINASE C"/>
    <property type="match status" value="1"/>
</dbReference>
<evidence type="ECO:0000256" key="1">
    <source>
        <dbReference type="ARBA" id="ARBA00022553"/>
    </source>
</evidence>